<evidence type="ECO:0000313" key="2">
    <source>
        <dbReference type="Proteomes" id="UP000006671"/>
    </source>
</evidence>
<dbReference type="Gene3D" id="1.25.40.10">
    <property type="entry name" value="Tetratricopeptide repeat domain"/>
    <property type="match status" value="1"/>
</dbReference>
<reference evidence="1 2" key="1">
    <citation type="journal article" date="2010" name="Cell">
        <title>The genome of Naegleria gruberi illuminates early eukaryotic versatility.</title>
        <authorList>
            <person name="Fritz-Laylin L.K."/>
            <person name="Prochnik S.E."/>
            <person name="Ginger M.L."/>
            <person name="Dacks J.B."/>
            <person name="Carpenter M.L."/>
            <person name="Field M.C."/>
            <person name="Kuo A."/>
            <person name="Paredez A."/>
            <person name="Chapman J."/>
            <person name="Pham J."/>
            <person name="Shu S."/>
            <person name="Neupane R."/>
            <person name="Cipriano M."/>
            <person name="Mancuso J."/>
            <person name="Tu H."/>
            <person name="Salamov A."/>
            <person name="Lindquist E."/>
            <person name="Shapiro H."/>
            <person name="Lucas S."/>
            <person name="Grigoriev I.V."/>
            <person name="Cande W.Z."/>
            <person name="Fulton C."/>
            <person name="Rokhsar D.S."/>
            <person name="Dawson S.C."/>
        </authorList>
    </citation>
    <scope>NUCLEOTIDE SEQUENCE [LARGE SCALE GENOMIC DNA]</scope>
    <source>
        <strain evidence="1 2">NEG-M</strain>
    </source>
</reference>
<evidence type="ECO:0000313" key="1">
    <source>
        <dbReference type="EMBL" id="EFC41374.1"/>
    </source>
</evidence>
<organism evidence="2">
    <name type="scientific">Naegleria gruberi</name>
    <name type="common">Amoeba</name>
    <dbReference type="NCBI Taxonomy" id="5762"/>
    <lineage>
        <taxon>Eukaryota</taxon>
        <taxon>Discoba</taxon>
        <taxon>Heterolobosea</taxon>
        <taxon>Tetramitia</taxon>
        <taxon>Eutetramitia</taxon>
        <taxon>Vahlkampfiidae</taxon>
        <taxon>Naegleria</taxon>
    </lineage>
</organism>
<dbReference type="EMBL" id="GG738886">
    <property type="protein sequence ID" value="EFC41374.1"/>
    <property type="molecule type" value="Genomic_DNA"/>
</dbReference>
<dbReference type="VEuPathDB" id="AmoebaDB:NAEGRDRAFT_58811"/>
<accession>D2VP58</accession>
<dbReference type="AlphaFoldDB" id="D2VP58"/>
<gene>
    <name evidence="1" type="ORF">NAEGRDRAFT_58811</name>
</gene>
<keyword evidence="2" id="KW-1185">Reference proteome</keyword>
<proteinExistence type="predicted"/>
<dbReference type="InParanoid" id="D2VP58"/>
<protein>
    <submittedName>
        <fullName evidence="1">Uncharacterized protein</fullName>
    </submittedName>
</protein>
<dbReference type="Proteomes" id="UP000006671">
    <property type="component" value="Unassembled WGS sequence"/>
</dbReference>
<sequence length="654" mass="74896">MKKQQLVRNLLLHQHRNITTSTCSSSASLIRRNIFKKIIPAQSSSFSNYCSRNLSSSSWINHHCQEGKVSIFNLHNDNITKRSFSFSSKNLSDSNNNNTLSIQEEAELLENYQFLDNTFKQITSFIMQNRINHPDQTFQGSGLFDEILKLISYCHQTVPRADSTNTKFYNSSIGMKSYILMKKVELLLLKGVNQEWFSLEELQRAFNPEASVEPFRYLYPTGSKVDDTLLLFSIYEAQLSNSAFVPQIQNINLSTKESLIAACFFVFFRIRGGPGDLNELCNYAESLSSAYEITKNAYTNAKQITDMDTLKNNAHQNAFSYLDRTFSEEEFDWFEDVETDMPIHLGNFIRAIKATTELNAKFDTVNREAILDILEECVNAEPENIYLHYLYAYSVTATAQTLQYTQESQANEHYLVAISHLEKALQILSTMPMLPYPNISKNQFSEVESKQQVERINDLKFTPISLLLAHVYARASKTADSVEASQMHGNNGLYYSSQTELYSRHPNIPILYMNQGVCYHSCGMYESAIEAYATVDQYDFDLHNKNIVVEAFFGATNCMVDLGLADQCLEKIDIYIEKYKQDPRVFLQKLLCKAVLLKSKDELTPLLGEFKEFKESIESLKVTDPSVYNFVSYHLECIENLANARVETPNLDIK</sequence>
<dbReference type="KEGG" id="ngr:NAEGRDRAFT_58811"/>
<name>D2VP58_NAEGR</name>
<dbReference type="SUPFAM" id="SSF48452">
    <property type="entry name" value="TPR-like"/>
    <property type="match status" value="1"/>
</dbReference>
<dbReference type="GeneID" id="8856051"/>
<dbReference type="RefSeq" id="XP_002674118.1">
    <property type="nucleotide sequence ID" value="XM_002674072.1"/>
</dbReference>
<dbReference type="InterPro" id="IPR011990">
    <property type="entry name" value="TPR-like_helical_dom_sf"/>
</dbReference>